<gene>
    <name evidence="1" type="ORF">SZ25_00406</name>
</gene>
<comment type="caution">
    <text evidence="1">The sequence shown here is derived from an EMBL/GenBank/DDBJ whole genome shotgun (WGS) entry which is preliminary data.</text>
</comment>
<evidence type="ECO:0000313" key="1">
    <source>
        <dbReference type="EMBL" id="KKB96500.1"/>
    </source>
</evidence>
<sequence>MKYYQELEKIYSRITSVENANSILAWDIAVNIPENSIETRAEHISELKNIAHEILVGNRLGDCLINIDAKLLDVWQGPFKQQKGSGQMIV</sequence>
<proteinExistence type="predicted"/>
<accession>A0A0F5MNY2</accession>
<dbReference type="Gene3D" id="1.10.1370.30">
    <property type="match status" value="1"/>
</dbReference>
<evidence type="ECO:0000313" key="2">
    <source>
        <dbReference type="Proteomes" id="UP000033358"/>
    </source>
</evidence>
<dbReference type="SUPFAM" id="SSF55486">
    <property type="entry name" value="Metalloproteases ('zincins'), catalytic domain"/>
    <property type="match status" value="1"/>
</dbReference>
<keyword evidence="2" id="KW-1185">Reference proteome</keyword>
<protein>
    <submittedName>
        <fullName evidence="1">Uncharacterized protein</fullName>
    </submittedName>
</protein>
<dbReference type="AlphaFoldDB" id="A0A0F5MNY2"/>
<reference evidence="1 2" key="1">
    <citation type="submission" date="2015-02" db="EMBL/GenBank/DDBJ databases">
        <title>Single cell genomics of a rare environmental alphaproteobacterium provides unique insights into Rickettsiaceae evolution.</title>
        <authorList>
            <person name="Martijn J."/>
            <person name="Schulz F."/>
            <person name="Zaremba-Niedzwiedzka K."/>
            <person name="Viklund J."/>
            <person name="Stepanauskas R."/>
            <person name="Andersson S.G.E."/>
            <person name="Horn M."/>
            <person name="Guy L."/>
            <person name="Ettema T.J.G."/>
        </authorList>
    </citation>
    <scope>NUCLEOTIDE SEQUENCE [LARGE SCALE GENOMIC DNA]</scope>
    <source>
        <strain evidence="1 2">SCGC AAA041-L04</strain>
    </source>
</reference>
<dbReference type="GO" id="GO:0006508">
    <property type="term" value="P:proteolysis"/>
    <property type="evidence" value="ECO:0007669"/>
    <property type="project" value="InterPro"/>
</dbReference>
<dbReference type="PROSITE" id="PS52034">
    <property type="entry name" value="PEPTIDASE_M32"/>
    <property type="match status" value="1"/>
</dbReference>
<dbReference type="Pfam" id="PF02074">
    <property type="entry name" value="Peptidase_M32"/>
    <property type="match status" value="1"/>
</dbReference>
<dbReference type="Proteomes" id="UP000033358">
    <property type="component" value="Unassembled WGS sequence"/>
</dbReference>
<dbReference type="GO" id="GO:0004181">
    <property type="term" value="F:metallocarboxypeptidase activity"/>
    <property type="evidence" value="ECO:0007669"/>
    <property type="project" value="InterPro"/>
</dbReference>
<organism evidence="1 2">
    <name type="scientific">Candidatus Arcanibacter lacustris</name>
    <dbReference type="NCBI Taxonomy" id="1607817"/>
    <lineage>
        <taxon>Bacteria</taxon>
        <taxon>Pseudomonadati</taxon>
        <taxon>Pseudomonadota</taxon>
        <taxon>Alphaproteobacteria</taxon>
        <taxon>Rickettsiales</taxon>
        <taxon>Candidatus Arcanibacter</taxon>
    </lineage>
</organism>
<dbReference type="EMBL" id="JYHA01000066">
    <property type="protein sequence ID" value="KKB96500.1"/>
    <property type="molecule type" value="Genomic_DNA"/>
</dbReference>
<name>A0A0F5MNY2_9RICK</name>
<dbReference type="InterPro" id="IPR001333">
    <property type="entry name" value="Peptidase_M32_Taq"/>
</dbReference>